<dbReference type="Proteomes" id="UP000230161">
    <property type="component" value="Unassembled WGS sequence"/>
</dbReference>
<dbReference type="OrthoDB" id="5099901at2"/>
<comment type="caution">
    <text evidence="2">The sequence shown here is derived from an EMBL/GenBank/DDBJ whole genome shotgun (WGS) entry which is preliminary data.</text>
</comment>
<evidence type="ECO:0000256" key="1">
    <source>
        <dbReference type="SAM" id="SignalP"/>
    </source>
</evidence>
<protein>
    <recommendedName>
        <fullName evidence="4">Ig-like domain-containing protein</fullName>
    </recommendedName>
</protein>
<feature type="chain" id="PRO_5014689579" description="Ig-like domain-containing protein" evidence="1">
    <location>
        <begin position="28"/>
        <end position="431"/>
    </location>
</feature>
<accession>A0A2M9C063</accession>
<gene>
    <name evidence="2" type="ORF">CLV54_1385</name>
</gene>
<evidence type="ECO:0000313" key="2">
    <source>
        <dbReference type="EMBL" id="PJJ63712.1"/>
    </source>
</evidence>
<dbReference type="AlphaFoldDB" id="A0A2M9C063"/>
<dbReference type="EMBL" id="PGFB01000002">
    <property type="protein sequence ID" value="PJJ63712.1"/>
    <property type="molecule type" value="Genomic_DNA"/>
</dbReference>
<keyword evidence="3" id="KW-1185">Reference proteome</keyword>
<dbReference type="InterPro" id="IPR013783">
    <property type="entry name" value="Ig-like_fold"/>
</dbReference>
<dbReference type="RefSeq" id="WP_157802854.1">
    <property type="nucleotide sequence ID" value="NZ_PGFB01000002.1"/>
</dbReference>
<sequence>MRRTRWIAAGALALVVGSIMTAVPAQAADPGYPGRTYLGDFTINGLAAKDTTAPWAQSITLPSECPATNRTSALLQFNRYGSTTTFVGMGGRARTTFTDEPGPVVITDRLHLSSSPITASWDDPLTAGDYDVIYVCGAPAGVQSAYFRAVIHVDAAGNLSLPASEEPEEAVAPTVAIASATANNDGTVTLSASVTADSAAVSDATGKVVFAATDVSGETAVGADGSAAWTSGRLVAGQVYNFTAKYVPGVGETKYLESALSAPVTVTTVAEPALPQDTDVTVVIPEAVQTGLKFTITEGDVALSAATLDAGSYVAAGELGQVKVSDNRDVKTAWTLAGVSSDFENTTDATKTIDGKYLGWAPALVGASNGGTAGAAVVAGAGNGLKTSSPLASAPAGASVVDTTVKAGISLKAPGGTAAGAYKATLTLTLI</sequence>
<organism evidence="2 3">
    <name type="scientific">Compostimonas suwonensis</name>
    <dbReference type="NCBI Taxonomy" id="1048394"/>
    <lineage>
        <taxon>Bacteria</taxon>
        <taxon>Bacillati</taxon>
        <taxon>Actinomycetota</taxon>
        <taxon>Actinomycetes</taxon>
        <taxon>Micrococcales</taxon>
        <taxon>Microbacteriaceae</taxon>
        <taxon>Compostimonas</taxon>
    </lineage>
</organism>
<reference evidence="2 3" key="1">
    <citation type="submission" date="2017-11" db="EMBL/GenBank/DDBJ databases">
        <title>Genomic Encyclopedia of Archaeal and Bacterial Type Strains, Phase II (KMG-II): From Individual Species to Whole Genera.</title>
        <authorList>
            <person name="Goeker M."/>
        </authorList>
    </citation>
    <scope>NUCLEOTIDE SEQUENCE [LARGE SCALE GENOMIC DNA]</scope>
    <source>
        <strain evidence="2 3">DSM 25625</strain>
    </source>
</reference>
<feature type="signal peptide" evidence="1">
    <location>
        <begin position="1"/>
        <end position="27"/>
    </location>
</feature>
<name>A0A2M9C063_9MICO</name>
<keyword evidence="1" id="KW-0732">Signal</keyword>
<dbReference type="Gene3D" id="2.60.40.10">
    <property type="entry name" value="Immunoglobulins"/>
    <property type="match status" value="1"/>
</dbReference>
<dbReference type="GO" id="GO:0005975">
    <property type="term" value="P:carbohydrate metabolic process"/>
    <property type="evidence" value="ECO:0007669"/>
    <property type="project" value="UniProtKB-ARBA"/>
</dbReference>
<evidence type="ECO:0008006" key="4">
    <source>
        <dbReference type="Google" id="ProtNLM"/>
    </source>
</evidence>
<evidence type="ECO:0000313" key="3">
    <source>
        <dbReference type="Proteomes" id="UP000230161"/>
    </source>
</evidence>
<proteinExistence type="predicted"/>